<dbReference type="Gene3D" id="1.25.40.20">
    <property type="entry name" value="Ankyrin repeat-containing domain"/>
    <property type="match status" value="1"/>
</dbReference>
<organism evidence="4 5">
    <name type="scientific">Cafeteria roenbergensis</name>
    <name type="common">Marine flagellate</name>
    <dbReference type="NCBI Taxonomy" id="33653"/>
    <lineage>
        <taxon>Eukaryota</taxon>
        <taxon>Sar</taxon>
        <taxon>Stramenopiles</taxon>
        <taxon>Bigyra</taxon>
        <taxon>Opalozoa</taxon>
        <taxon>Bicosoecida</taxon>
        <taxon>Cafeteriaceae</taxon>
        <taxon>Cafeteria</taxon>
    </lineage>
</organism>
<dbReference type="PROSITE" id="PS50088">
    <property type="entry name" value="ANK_REPEAT"/>
    <property type="match status" value="1"/>
</dbReference>
<comment type="caution">
    <text evidence="4">The sequence shown here is derived from an EMBL/GenBank/DDBJ whole genome shotgun (WGS) entry which is preliminary data.</text>
</comment>
<feature type="repeat" description="ANK" evidence="3">
    <location>
        <begin position="23"/>
        <end position="55"/>
    </location>
</feature>
<dbReference type="PROSITE" id="PS50297">
    <property type="entry name" value="ANK_REP_REGION"/>
    <property type="match status" value="1"/>
</dbReference>
<accession>A0A5A8BZ38</accession>
<dbReference type="PANTHER" id="PTHR24171:SF9">
    <property type="entry name" value="ANKYRIN REPEAT DOMAIN-CONTAINING PROTEIN 39"/>
    <property type="match status" value="1"/>
</dbReference>
<dbReference type="InterPro" id="IPR002110">
    <property type="entry name" value="Ankyrin_rpt"/>
</dbReference>
<dbReference type="EMBL" id="VLTL01000344">
    <property type="protein sequence ID" value="KAA0145854.1"/>
    <property type="molecule type" value="Genomic_DNA"/>
</dbReference>
<evidence type="ECO:0000256" key="2">
    <source>
        <dbReference type="ARBA" id="ARBA00023043"/>
    </source>
</evidence>
<keyword evidence="2 3" id="KW-0040">ANK repeat</keyword>
<dbReference type="PANTHER" id="PTHR24171">
    <property type="entry name" value="ANKYRIN REPEAT DOMAIN-CONTAINING PROTEIN 39-RELATED"/>
    <property type="match status" value="1"/>
</dbReference>
<evidence type="ECO:0000256" key="3">
    <source>
        <dbReference type="PROSITE-ProRule" id="PRU00023"/>
    </source>
</evidence>
<protein>
    <submittedName>
        <fullName evidence="4">Uncharacterized protein</fullName>
    </submittedName>
</protein>
<dbReference type="SUPFAM" id="SSF48403">
    <property type="entry name" value="Ankyrin repeat"/>
    <property type="match status" value="1"/>
</dbReference>
<dbReference type="AlphaFoldDB" id="A0A5A8BZ38"/>
<gene>
    <name evidence="4" type="ORF">FNF28_07779</name>
</gene>
<dbReference type="SMART" id="SM00248">
    <property type="entry name" value="ANK"/>
    <property type="match status" value="1"/>
</dbReference>
<evidence type="ECO:0000256" key="1">
    <source>
        <dbReference type="ARBA" id="ARBA00022737"/>
    </source>
</evidence>
<reference evidence="4 5" key="1">
    <citation type="submission" date="2019-07" db="EMBL/GenBank/DDBJ databases">
        <title>Genomes of Cafeteria roenbergensis.</title>
        <authorList>
            <person name="Fischer M.G."/>
            <person name="Hackl T."/>
            <person name="Roman M."/>
        </authorList>
    </citation>
    <scope>NUCLEOTIDE SEQUENCE [LARGE SCALE GENOMIC DNA]</scope>
    <source>
        <strain evidence="4 5">RCC970-E3</strain>
    </source>
</reference>
<dbReference type="InterPro" id="IPR036770">
    <property type="entry name" value="Ankyrin_rpt-contain_sf"/>
</dbReference>
<evidence type="ECO:0000313" key="5">
    <source>
        <dbReference type="Proteomes" id="UP000324907"/>
    </source>
</evidence>
<proteinExistence type="predicted"/>
<sequence length="118" mass="12671">MATRMSAQLLIDSGADIEAADEDGHTALIAAALKGHKDVAQLLIDRGADFKATDATGVPWLVRALSTGDPVHRQRTKPSMRELSAHLGAFAEGAASPSEAERWRGMKAWVEVTVDMFE</sequence>
<keyword evidence="1" id="KW-0677">Repeat</keyword>
<dbReference type="Pfam" id="PF12796">
    <property type="entry name" value="Ank_2"/>
    <property type="match status" value="1"/>
</dbReference>
<evidence type="ECO:0000313" key="4">
    <source>
        <dbReference type="EMBL" id="KAA0145854.1"/>
    </source>
</evidence>
<name>A0A5A8BZ38_CAFRO</name>
<dbReference type="Proteomes" id="UP000324907">
    <property type="component" value="Unassembled WGS sequence"/>
</dbReference>